<reference evidence="4 7" key="2">
    <citation type="journal article" date="2019" name="Nat. Med.">
        <title>A library of human gut bacterial isolates paired with longitudinal multiomics data enables mechanistic microbiome research.</title>
        <authorList>
            <person name="Poyet M."/>
            <person name="Groussin M."/>
            <person name="Gibbons S.M."/>
            <person name="Avila-Pacheco J."/>
            <person name="Jiang X."/>
            <person name="Kearney S.M."/>
            <person name="Perrotta A.R."/>
            <person name="Berdy B."/>
            <person name="Zhao S."/>
            <person name="Lieberman T.D."/>
            <person name="Swanson P.K."/>
            <person name="Smith M."/>
            <person name="Roesemann S."/>
            <person name="Alexander J.E."/>
            <person name="Rich S.A."/>
            <person name="Livny J."/>
            <person name="Vlamakis H."/>
            <person name="Clish C."/>
            <person name="Bullock K."/>
            <person name="Deik A."/>
            <person name="Scott J."/>
            <person name="Pierce K.A."/>
            <person name="Xavier R.J."/>
            <person name="Alm E.J."/>
        </authorList>
    </citation>
    <scope>NUCLEOTIDE SEQUENCE [LARGE SCALE GENOMIC DNA]</scope>
    <source>
        <strain evidence="4 7">BIOML-A1</strain>
    </source>
</reference>
<organism evidence="3 6">
    <name type="scientific">Lachnospira eligens</name>
    <dbReference type="NCBI Taxonomy" id="39485"/>
    <lineage>
        <taxon>Bacteria</taxon>
        <taxon>Bacillati</taxon>
        <taxon>Bacillota</taxon>
        <taxon>Clostridia</taxon>
        <taxon>Lachnospirales</taxon>
        <taxon>Lachnospiraceae</taxon>
        <taxon>Lachnospira</taxon>
    </lineage>
</organism>
<dbReference type="GO" id="GO:0009303">
    <property type="term" value="P:rRNA transcription"/>
    <property type="evidence" value="ECO:0007669"/>
    <property type="project" value="TreeGrafter"/>
</dbReference>
<dbReference type="PANTHER" id="PTHR38447">
    <property type="entry name" value="TRANSCRIPTION FACTOR YDEB-RELATED"/>
    <property type="match status" value="1"/>
</dbReference>
<feature type="domain" description="CarD-like/TRCF RNAP-interacting" evidence="1">
    <location>
        <begin position="1"/>
        <end position="111"/>
    </location>
</feature>
<dbReference type="Gene3D" id="1.20.58.1290">
    <property type="entry name" value="CarD-like, C-terminal domain"/>
    <property type="match status" value="1"/>
</dbReference>
<dbReference type="Proteomes" id="UP000095780">
    <property type="component" value="Unassembled WGS sequence"/>
</dbReference>
<dbReference type="EMBL" id="WKRD01000002">
    <property type="protein sequence ID" value="MSC56382.1"/>
    <property type="molecule type" value="Genomic_DNA"/>
</dbReference>
<proteinExistence type="predicted"/>
<dbReference type="InterPro" id="IPR036101">
    <property type="entry name" value="CarD-like/TRCF_RID_sf"/>
</dbReference>
<dbReference type="Pfam" id="PF02559">
    <property type="entry name" value="CarD_TRCF_RID"/>
    <property type="match status" value="1"/>
</dbReference>
<reference evidence="5 6" key="1">
    <citation type="submission" date="2015-09" db="EMBL/GenBank/DDBJ databases">
        <authorList>
            <consortium name="Pathogen Informatics"/>
        </authorList>
    </citation>
    <scope>NUCLEOTIDE SEQUENCE [LARGE SCALE GENOMIC DNA]</scope>
    <source>
        <strain evidence="2 5">2789STDY5834875</strain>
        <strain evidence="3 6">2789STDY5834878</strain>
    </source>
</reference>
<evidence type="ECO:0000259" key="1">
    <source>
        <dbReference type="SMART" id="SM01058"/>
    </source>
</evidence>
<dbReference type="Proteomes" id="UP000481964">
    <property type="component" value="Unassembled WGS sequence"/>
</dbReference>
<dbReference type="InterPro" id="IPR003711">
    <property type="entry name" value="CarD-like/TRCF_RID"/>
</dbReference>
<dbReference type="EMBL" id="CZBU01000003">
    <property type="protein sequence ID" value="CUQ77315.1"/>
    <property type="molecule type" value="Genomic_DNA"/>
</dbReference>
<dbReference type="SMART" id="SM01058">
    <property type="entry name" value="CarD_TRCF"/>
    <property type="match status" value="1"/>
</dbReference>
<dbReference type="Proteomes" id="UP000095621">
    <property type="component" value="Unassembled WGS sequence"/>
</dbReference>
<dbReference type="Gene3D" id="2.40.10.170">
    <property type="match status" value="1"/>
</dbReference>
<dbReference type="SUPFAM" id="SSF141259">
    <property type="entry name" value="CarD-like"/>
    <property type="match status" value="1"/>
</dbReference>
<dbReference type="InterPro" id="IPR052531">
    <property type="entry name" value="CarD-like_regulator"/>
</dbReference>
<evidence type="ECO:0000313" key="2">
    <source>
        <dbReference type="EMBL" id="CUQ77315.1"/>
    </source>
</evidence>
<dbReference type="InterPro" id="IPR042215">
    <property type="entry name" value="CarD-like_C"/>
</dbReference>
<dbReference type="OrthoDB" id="9786074at2"/>
<gene>
    <name evidence="2" type="ORF">ERS852490_01504</name>
    <name evidence="3" type="ORF">ERS852492_00734</name>
    <name evidence="4" type="ORF">GKE48_02780</name>
</gene>
<dbReference type="RefSeq" id="WP_055215644.1">
    <property type="nucleotide sequence ID" value="NZ_CABIXW010000002.1"/>
</dbReference>
<evidence type="ECO:0000313" key="5">
    <source>
        <dbReference type="Proteomes" id="UP000095621"/>
    </source>
</evidence>
<evidence type="ECO:0000313" key="4">
    <source>
        <dbReference type="EMBL" id="MSC56382.1"/>
    </source>
</evidence>
<sequence length="165" mass="18831">MFEIGDKVVYGVVGVCEVENIDTPPIKGISGDYYFLQPVFDSKGIIYSPVDSNKVMIRGIMTVKECDKLKERARNCKKDGELSEKVTPMQYDEHMKSQDALKLMHLIRALYVIKNERAKDLRKMKSADSRMLLAARKLLYGEFAAVYNQTFDEVAEEMDAFLSVD</sequence>
<dbReference type="PANTHER" id="PTHR38447:SF1">
    <property type="entry name" value="RNA POLYMERASE-BINDING TRANSCRIPTION FACTOR CARD"/>
    <property type="match status" value="1"/>
</dbReference>
<evidence type="ECO:0000313" key="7">
    <source>
        <dbReference type="Proteomes" id="UP000481964"/>
    </source>
</evidence>
<protein>
    <submittedName>
        <fullName evidence="3">CarD-like/TRCF domain</fullName>
    </submittedName>
</protein>
<name>A0A174Z618_9FIRM</name>
<dbReference type="AlphaFoldDB" id="A0A174Z618"/>
<accession>A0A174Z618</accession>
<evidence type="ECO:0000313" key="6">
    <source>
        <dbReference type="Proteomes" id="UP000095780"/>
    </source>
</evidence>
<evidence type="ECO:0000313" key="3">
    <source>
        <dbReference type="EMBL" id="CUQ81392.1"/>
    </source>
</evidence>
<dbReference type="EMBL" id="CZBV01000002">
    <property type="protein sequence ID" value="CUQ81392.1"/>
    <property type="molecule type" value="Genomic_DNA"/>
</dbReference>